<comment type="caution">
    <text evidence="1">The sequence shown here is derived from an EMBL/GenBank/DDBJ whole genome shotgun (WGS) entry which is preliminary data.</text>
</comment>
<dbReference type="Pfam" id="PF21835">
    <property type="entry name" value="YIEGIA_cap"/>
    <property type="match status" value="1"/>
</dbReference>
<accession>A0A644ZG53</accession>
<reference evidence="1" key="1">
    <citation type="submission" date="2019-08" db="EMBL/GenBank/DDBJ databases">
        <authorList>
            <person name="Kucharzyk K."/>
            <person name="Murdoch R.W."/>
            <person name="Higgins S."/>
            <person name="Loffler F."/>
        </authorList>
    </citation>
    <scope>NUCLEOTIDE SEQUENCE</scope>
</reference>
<evidence type="ECO:0000313" key="1">
    <source>
        <dbReference type="EMBL" id="MPM37673.1"/>
    </source>
</evidence>
<dbReference type="EMBL" id="VSSQ01008027">
    <property type="protein sequence ID" value="MPM37673.1"/>
    <property type="molecule type" value="Genomic_DNA"/>
</dbReference>
<name>A0A644ZG53_9ZZZZ</name>
<proteinExistence type="predicted"/>
<dbReference type="InterPro" id="IPR054055">
    <property type="entry name" value="YpzH"/>
</dbReference>
<protein>
    <submittedName>
        <fullName evidence="1">Uncharacterized protein</fullName>
    </submittedName>
</protein>
<gene>
    <name evidence="1" type="ORF">SDC9_84292</name>
</gene>
<sequence>MKLLLYVTDNPDRVITGSSLALNLPNNEERQEFLEVFAETFEAGVLQMKNGDHIVVQRS</sequence>
<organism evidence="1">
    <name type="scientific">bioreactor metagenome</name>
    <dbReference type="NCBI Taxonomy" id="1076179"/>
    <lineage>
        <taxon>unclassified sequences</taxon>
        <taxon>metagenomes</taxon>
        <taxon>ecological metagenomes</taxon>
    </lineage>
</organism>
<dbReference type="AlphaFoldDB" id="A0A644ZG53"/>